<proteinExistence type="predicted"/>
<evidence type="ECO:0000313" key="3">
    <source>
        <dbReference type="WBParaSite" id="PSAMB.scaffold9295size5124.g32301.t1"/>
    </source>
</evidence>
<dbReference type="AlphaFoldDB" id="A0A914XN43"/>
<dbReference type="WBParaSite" id="PSAMB.scaffold9295size5124.g32301.t1">
    <property type="protein sequence ID" value="PSAMB.scaffold9295size5124.g32301.t1"/>
    <property type="gene ID" value="PSAMB.scaffold9295size5124.g32301"/>
</dbReference>
<evidence type="ECO:0000313" key="2">
    <source>
        <dbReference type="Proteomes" id="UP000887566"/>
    </source>
</evidence>
<feature type="region of interest" description="Disordered" evidence="1">
    <location>
        <begin position="1"/>
        <end position="236"/>
    </location>
</feature>
<name>A0A914XN43_9BILA</name>
<organism evidence="2 3">
    <name type="scientific">Plectus sambesii</name>
    <dbReference type="NCBI Taxonomy" id="2011161"/>
    <lineage>
        <taxon>Eukaryota</taxon>
        <taxon>Metazoa</taxon>
        <taxon>Ecdysozoa</taxon>
        <taxon>Nematoda</taxon>
        <taxon>Chromadorea</taxon>
        <taxon>Plectida</taxon>
        <taxon>Plectina</taxon>
        <taxon>Plectoidea</taxon>
        <taxon>Plectidae</taxon>
        <taxon>Plectus</taxon>
    </lineage>
</organism>
<feature type="compositionally biased region" description="Polar residues" evidence="1">
    <location>
        <begin position="29"/>
        <end position="39"/>
    </location>
</feature>
<keyword evidence="2" id="KW-1185">Reference proteome</keyword>
<dbReference type="Proteomes" id="UP000887566">
    <property type="component" value="Unplaced"/>
</dbReference>
<feature type="compositionally biased region" description="Polar residues" evidence="1">
    <location>
        <begin position="182"/>
        <end position="200"/>
    </location>
</feature>
<sequence>MRSNQQKAHKIEQELQSAIKGHTERDTNKNVVSPQQQRGICNLFNGHCPIQRRTTPLPAAGPRSSRTSSASKRDRAPAEHHRRASETALQPNIVDEQARPRSSRTSSTSKQTRPRSSRTSSTSMRDRAPAEHLQRACETALQPDSVGEPVGLRSSQTTPASMQWPGAPPKGHALGAHPPALRNSSELPSHLPSTPNSKPSQAPWPIPQSDKTQQGYSKLTGNRPAPTAGAWTLRLT</sequence>
<feature type="compositionally biased region" description="Polar residues" evidence="1">
    <location>
        <begin position="209"/>
        <end position="220"/>
    </location>
</feature>
<reference evidence="3" key="1">
    <citation type="submission" date="2022-11" db="UniProtKB">
        <authorList>
            <consortium name="WormBaseParasite"/>
        </authorList>
    </citation>
    <scope>IDENTIFICATION</scope>
</reference>
<protein>
    <submittedName>
        <fullName evidence="3">Uncharacterized protein</fullName>
    </submittedName>
</protein>
<feature type="compositionally biased region" description="Basic and acidic residues" evidence="1">
    <location>
        <begin position="124"/>
        <end position="135"/>
    </location>
</feature>
<evidence type="ECO:0000256" key="1">
    <source>
        <dbReference type="SAM" id="MobiDB-lite"/>
    </source>
</evidence>
<accession>A0A914XN43</accession>